<comment type="caution">
    <text evidence="5">The sequence shown here is derived from an EMBL/GenBank/DDBJ whole genome shotgun (WGS) entry which is preliminary data.</text>
</comment>
<comment type="subunit">
    <text evidence="2 4">Homodimer.</text>
</comment>
<comment type="function">
    <text evidence="4">Dirigent proteins impart stereoselectivity on the phenoxy radical-coupling reaction, yielding optically active lignans from two molecules of coniferyl alcohol in the biosynthesis of lignans, flavonolignans, and alkaloids and thus plays a central role in plant secondary metabolism.</text>
</comment>
<dbReference type="GO" id="GO:0048046">
    <property type="term" value="C:apoplast"/>
    <property type="evidence" value="ECO:0007669"/>
    <property type="project" value="UniProtKB-SubCell"/>
</dbReference>
<dbReference type="Gene3D" id="2.40.480.10">
    <property type="entry name" value="Allene oxide cyclase-like"/>
    <property type="match status" value="1"/>
</dbReference>
<feature type="chain" id="PRO_5044528957" description="Dirigent protein" evidence="4">
    <location>
        <begin position="22"/>
        <end position="211"/>
    </location>
</feature>
<organism evidence="5 6">
    <name type="scientific">Riccia sorocarpa</name>
    <dbReference type="NCBI Taxonomy" id="122646"/>
    <lineage>
        <taxon>Eukaryota</taxon>
        <taxon>Viridiplantae</taxon>
        <taxon>Streptophyta</taxon>
        <taxon>Embryophyta</taxon>
        <taxon>Marchantiophyta</taxon>
        <taxon>Marchantiopsida</taxon>
        <taxon>Marchantiidae</taxon>
        <taxon>Marchantiales</taxon>
        <taxon>Ricciaceae</taxon>
        <taxon>Riccia</taxon>
    </lineage>
</organism>
<comment type="similarity">
    <text evidence="1 4">Belongs to the plant dirigent protein family.</text>
</comment>
<dbReference type="InterPro" id="IPR044859">
    <property type="entry name" value="Allene_oxi_cyc_Dirigent"/>
</dbReference>
<dbReference type="AlphaFoldDB" id="A0ABD3GM96"/>
<dbReference type="Pfam" id="PF03018">
    <property type="entry name" value="Dirigent"/>
    <property type="match status" value="1"/>
</dbReference>
<comment type="subcellular location">
    <subcellularLocation>
        <location evidence="4">Secreted</location>
        <location evidence="4">Extracellular space</location>
        <location evidence="4">Apoplast</location>
    </subcellularLocation>
</comment>
<keyword evidence="6" id="KW-1185">Reference proteome</keyword>
<dbReference type="InterPro" id="IPR034871">
    <property type="entry name" value="Allene_oxi_cyc_sf"/>
</dbReference>
<protein>
    <recommendedName>
        <fullName evidence="4">Dirigent protein</fullName>
    </recommendedName>
</protein>
<accession>A0ABD3GM96</accession>
<dbReference type="SUPFAM" id="SSF141493">
    <property type="entry name" value="Allene oxide cyclase-like"/>
    <property type="match status" value="1"/>
</dbReference>
<dbReference type="Proteomes" id="UP001633002">
    <property type="component" value="Unassembled WGS sequence"/>
</dbReference>
<keyword evidence="4" id="KW-0052">Apoplast</keyword>
<evidence type="ECO:0000313" key="6">
    <source>
        <dbReference type="Proteomes" id="UP001633002"/>
    </source>
</evidence>
<dbReference type="GO" id="GO:0009699">
    <property type="term" value="P:phenylpropanoid biosynthetic process"/>
    <property type="evidence" value="ECO:0007669"/>
    <property type="project" value="UniProtKB-ARBA"/>
</dbReference>
<evidence type="ECO:0000256" key="4">
    <source>
        <dbReference type="RuleBase" id="RU363099"/>
    </source>
</evidence>
<feature type="signal peptide" evidence="4">
    <location>
        <begin position="1"/>
        <end position="21"/>
    </location>
</feature>
<name>A0ABD3GM96_9MARC</name>
<evidence type="ECO:0000256" key="1">
    <source>
        <dbReference type="ARBA" id="ARBA00010746"/>
    </source>
</evidence>
<keyword evidence="3 4" id="KW-0964">Secreted</keyword>
<dbReference type="PANTHER" id="PTHR21495">
    <property type="entry name" value="NUCLEOPORIN-RELATED"/>
    <property type="match status" value="1"/>
</dbReference>
<gene>
    <name evidence="5" type="ORF">R1sor_022106</name>
</gene>
<evidence type="ECO:0000313" key="5">
    <source>
        <dbReference type="EMBL" id="KAL3679150.1"/>
    </source>
</evidence>
<dbReference type="InterPro" id="IPR004265">
    <property type="entry name" value="Dirigent"/>
</dbReference>
<proteinExistence type="inferred from homology"/>
<dbReference type="EMBL" id="JBJQOH010000007">
    <property type="protein sequence ID" value="KAL3679150.1"/>
    <property type="molecule type" value="Genomic_DNA"/>
</dbReference>
<sequence>MAVWTVVVGCIIWTTAVTVNAQGHEHTSFSKQVKPQSLSFGTLAGQEYLQFSFYLHDNLDTRPGASAVTVVPPVQSMDGIPNLHGFGAIAVFDDAMTEGPDPSSQSIGRGRGFYVFNAMVDNGASLEFVWTAVFNDASGFGGSTISFKGYDKIDDEEREIAITGGTGKFRLARGWATIRTSAANGGAAKLYLTCSVYYGADLTYSGHTMIN</sequence>
<evidence type="ECO:0000256" key="2">
    <source>
        <dbReference type="ARBA" id="ARBA00011738"/>
    </source>
</evidence>
<evidence type="ECO:0000256" key="3">
    <source>
        <dbReference type="ARBA" id="ARBA00022525"/>
    </source>
</evidence>
<reference evidence="5 6" key="1">
    <citation type="submission" date="2024-09" db="EMBL/GenBank/DDBJ databases">
        <title>Chromosome-scale assembly of Riccia sorocarpa.</title>
        <authorList>
            <person name="Paukszto L."/>
        </authorList>
    </citation>
    <scope>NUCLEOTIDE SEQUENCE [LARGE SCALE GENOMIC DNA]</scope>
    <source>
        <strain evidence="5">LP-2024</strain>
        <tissue evidence="5">Aerial parts of the thallus</tissue>
    </source>
</reference>
<keyword evidence="4" id="KW-0732">Signal</keyword>